<comment type="caution">
    <text evidence="2">The sequence shown here is derived from an EMBL/GenBank/DDBJ whole genome shotgun (WGS) entry which is preliminary data.</text>
</comment>
<feature type="compositionally biased region" description="Acidic residues" evidence="1">
    <location>
        <begin position="11"/>
        <end position="21"/>
    </location>
</feature>
<reference evidence="2 3" key="1">
    <citation type="journal article" date="2021" name="Nat. Plants">
        <title>The Taxus genome provides insights into paclitaxel biosynthesis.</title>
        <authorList>
            <person name="Xiong X."/>
            <person name="Gou J."/>
            <person name="Liao Q."/>
            <person name="Li Y."/>
            <person name="Zhou Q."/>
            <person name="Bi G."/>
            <person name="Li C."/>
            <person name="Du R."/>
            <person name="Wang X."/>
            <person name="Sun T."/>
            <person name="Guo L."/>
            <person name="Liang H."/>
            <person name="Lu P."/>
            <person name="Wu Y."/>
            <person name="Zhang Z."/>
            <person name="Ro D.K."/>
            <person name="Shang Y."/>
            <person name="Huang S."/>
            <person name="Yan J."/>
        </authorList>
    </citation>
    <scope>NUCLEOTIDE SEQUENCE [LARGE SCALE GENOMIC DNA]</scope>
    <source>
        <strain evidence="2">Ta-2019</strain>
    </source>
</reference>
<dbReference type="EMBL" id="JAHRHJ020000231">
    <property type="protein sequence ID" value="KAH9294311.1"/>
    <property type="molecule type" value="Genomic_DNA"/>
</dbReference>
<accession>A0AA38F9T6</accession>
<organism evidence="2 3">
    <name type="scientific">Taxus chinensis</name>
    <name type="common">Chinese yew</name>
    <name type="synonym">Taxus wallichiana var. chinensis</name>
    <dbReference type="NCBI Taxonomy" id="29808"/>
    <lineage>
        <taxon>Eukaryota</taxon>
        <taxon>Viridiplantae</taxon>
        <taxon>Streptophyta</taxon>
        <taxon>Embryophyta</taxon>
        <taxon>Tracheophyta</taxon>
        <taxon>Spermatophyta</taxon>
        <taxon>Pinopsida</taxon>
        <taxon>Pinidae</taxon>
        <taxon>Conifers II</taxon>
        <taxon>Cupressales</taxon>
        <taxon>Taxaceae</taxon>
        <taxon>Taxus</taxon>
    </lineage>
</organism>
<gene>
    <name evidence="2" type="ORF">KI387_040485</name>
</gene>
<keyword evidence="3" id="KW-1185">Reference proteome</keyword>
<sequence length="73" mass="8284">CFLPHPPCEMDQQDIDDDNENEVDDDICMMQISSGSQKATTSTYVISARTAATFWDYIKRVPFLSVPQTHDVD</sequence>
<dbReference type="Proteomes" id="UP000824469">
    <property type="component" value="Unassembled WGS sequence"/>
</dbReference>
<feature type="non-terminal residue" evidence="2">
    <location>
        <position position="73"/>
    </location>
</feature>
<name>A0AA38F9T6_TAXCH</name>
<feature type="region of interest" description="Disordered" evidence="1">
    <location>
        <begin position="1"/>
        <end position="21"/>
    </location>
</feature>
<evidence type="ECO:0000256" key="1">
    <source>
        <dbReference type="SAM" id="MobiDB-lite"/>
    </source>
</evidence>
<feature type="non-terminal residue" evidence="2">
    <location>
        <position position="1"/>
    </location>
</feature>
<protein>
    <submittedName>
        <fullName evidence="2">Uncharacterized protein</fullName>
    </submittedName>
</protein>
<evidence type="ECO:0000313" key="3">
    <source>
        <dbReference type="Proteomes" id="UP000824469"/>
    </source>
</evidence>
<dbReference type="AlphaFoldDB" id="A0AA38F9T6"/>
<proteinExistence type="predicted"/>
<evidence type="ECO:0000313" key="2">
    <source>
        <dbReference type="EMBL" id="KAH9294311.1"/>
    </source>
</evidence>